<dbReference type="InterPro" id="IPR016073">
    <property type="entry name" value="Skp1_comp_POZ"/>
</dbReference>
<accession>A0ABR0C4P7</accession>
<name>A0ABR0C4P7_PURLI</name>
<dbReference type="InterPro" id="IPR001232">
    <property type="entry name" value="SKP1-like"/>
</dbReference>
<comment type="function">
    <text evidence="3">Essential component of the SCF (SKP1-CUL1-F-box protein) E3 ubiquitin ligase complexes, which mediate the ubiquitination and subsequent proteasomal degradation of target proteins. Controls sulfur metabolite repression, probably by mediating the inactivation or degradation of the metR transcription factor.</text>
</comment>
<dbReference type="InterPro" id="IPR011333">
    <property type="entry name" value="SKP1/BTB/POZ_sf"/>
</dbReference>
<feature type="domain" description="SKP1 component dimerisation" evidence="5">
    <location>
        <begin position="815"/>
        <end position="862"/>
    </location>
</feature>
<evidence type="ECO:0000256" key="2">
    <source>
        <dbReference type="ARBA" id="ARBA00022786"/>
    </source>
</evidence>
<protein>
    <submittedName>
        <fullName evidence="7">Uncharacterized protein</fullName>
    </submittedName>
</protein>
<comment type="similarity">
    <text evidence="1">Belongs to the SKP1 family.</text>
</comment>
<dbReference type="Gene3D" id="3.30.710.10">
    <property type="entry name" value="Potassium Channel Kv1.1, Chain A"/>
    <property type="match status" value="1"/>
</dbReference>
<dbReference type="SUPFAM" id="SSF54695">
    <property type="entry name" value="POZ domain"/>
    <property type="match status" value="1"/>
</dbReference>
<evidence type="ECO:0000256" key="4">
    <source>
        <dbReference type="SAM" id="MobiDB-lite"/>
    </source>
</evidence>
<keyword evidence="8" id="KW-1185">Reference proteome</keyword>
<dbReference type="SUPFAM" id="SSF81382">
    <property type="entry name" value="Skp1 dimerisation domain-like"/>
    <property type="match status" value="1"/>
</dbReference>
<feature type="region of interest" description="Disordered" evidence="4">
    <location>
        <begin position="1"/>
        <end position="80"/>
    </location>
</feature>
<dbReference type="SMART" id="SM00512">
    <property type="entry name" value="Skp1"/>
    <property type="match status" value="1"/>
</dbReference>
<evidence type="ECO:0000259" key="5">
    <source>
        <dbReference type="Pfam" id="PF01466"/>
    </source>
</evidence>
<reference evidence="7 8" key="1">
    <citation type="journal article" date="2024" name="Microbiol. Resour. Announc.">
        <title>Genome annotations for the ascomycete fungi Trichoderma harzianum, Trichoderma aggressivum, and Purpureocillium lilacinum.</title>
        <authorList>
            <person name="Beijen E.P.W."/>
            <person name="Ohm R.A."/>
        </authorList>
    </citation>
    <scope>NUCLEOTIDE SEQUENCE [LARGE SCALE GENOMIC DNA]</scope>
    <source>
        <strain evidence="7 8">CBS 150709</strain>
    </source>
</reference>
<evidence type="ECO:0000256" key="3">
    <source>
        <dbReference type="ARBA" id="ARBA00045385"/>
    </source>
</evidence>
<dbReference type="Pfam" id="PF03931">
    <property type="entry name" value="Skp1_POZ"/>
    <property type="match status" value="1"/>
</dbReference>
<dbReference type="Pfam" id="PF01466">
    <property type="entry name" value="Skp1"/>
    <property type="match status" value="1"/>
</dbReference>
<dbReference type="CDD" id="cd18322">
    <property type="entry name" value="BTB_POZ_SKP1"/>
    <property type="match status" value="1"/>
</dbReference>
<dbReference type="Proteomes" id="UP001287286">
    <property type="component" value="Unassembled WGS sequence"/>
</dbReference>
<dbReference type="InterPro" id="IPR016897">
    <property type="entry name" value="SKP1"/>
</dbReference>
<feature type="domain" description="SKP1 component POZ" evidence="6">
    <location>
        <begin position="705"/>
        <end position="768"/>
    </location>
</feature>
<evidence type="ECO:0000313" key="8">
    <source>
        <dbReference type="Proteomes" id="UP001287286"/>
    </source>
</evidence>
<evidence type="ECO:0000313" key="7">
    <source>
        <dbReference type="EMBL" id="KAK4091249.1"/>
    </source>
</evidence>
<evidence type="ECO:0000256" key="1">
    <source>
        <dbReference type="ARBA" id="ARBA00009993"/>
    </source>
</evidence>
<organism evidence="7 8">
    <name type="scientific">Purpureocillium lilacinum</name>
    <name type="common">Paecilomyces lilacinus</name>
    <dbReference type="NCBI Taxonomy" id="33203"/>
    <lineage>
        <taxon>Eukaryota</taxon>
        <taxon>Fungi</taxon>
        <taxon>Dikarya</taxon>
        <taxon>Ascomycota</taxon>
        <taxon>Pezizomycotina</taxon>
        <taxon>Sordariomycetes</taxon>
        <taxon>Hypocreomycetidae</taxon>
        <taxon>Hypocreales</taxon>
        <taxon>Ophiocordycipitaceae</taxon>
        <taxon>Purpureocillium</taxon>
    </lineage>
</organism>
<sequence length="865" mass="94194">MGGGGFELRGRSGFQSAVAGVRKGKKKQTLSRTDGWWQETGKRAIAGWPEQDSATAPVPTRRRKKATEAQEQEDGPAGVLDGRRWVRWDLGLGRDQGSRGAAGLAAGYLRYGRGREGQPGTPAPRKKQHLTKGRTAHHSTPPTGTPQRHGNQGGHDRTSRLKKGRVCATRAPASRTTQQTTIYHLQASPQVGQQAAHASCHVCPPPGRPALMQRQQPQRLQGEQDRAARKKGALLDQQPDADKALTRAAAAPLRAPVRAVRSEREGGRQAPLKDGTQSSTSPSPVARVEPGMGLHWSSPLGHTNFQVITSGCLSDDERARRPSISHIFFDDVVATTLSQPYPGSHRRSARTCTEGLPRRSDRQRRRVSICDGRVTRRLNPRTSLAFAGRERGNASPAPPPGPMPYDMPSALCPLPREAGNVLGTPRDETARGVAPQHSCHTPQIETVGRRDVRPAGFARSFHRDRGTCAQGTSYAGDICHGQLSLMPKVSTRSHAKMNPQDAGTPSKLWLPGRLSISDHKAAAGPHSLAASEFPRGAHISRLPSFLSLSLWEGTPHIAPHKIVTPKDSLKLQLQLPFQVSKSPSRHAWRAAPSLGDVSRTEVAAGCGPPSIATGAASAAAPTHRTPQTLPLPASLLHSVHAPAPPSFQPPSITIHRHRRPASVAISSAIAPDRKAHILSTAYSFDPIRISTVAMADTAAAGQAEKVWLASNDNALIEVDRDVIERSVLIKNLLGDTDAKSTKEAPIPIPNVNEAVLRKVLEWCEWHRNDPPQAQDEESDARKKSTDIDDWDQKFMQVDQEMLFEIILASNYLDIKPLLDVGCKTVANMIKGKSPEEIRKTFNITNDFTPEEEEQIRRENEWAEDR</sequence>
<proteinExistence type="inferred from homology"/>
<feature type="region of interest" description="Disordered" evidence="4">
    <location>
        <begin position="197"/>
        <end position="288"/>
    </location>
</feature>
<feature type="compositionally biased region" description="Basic residues" evidence="4">
    <location>
        <begin position="124"/>
        <end position="137"/>
    </location>
</feature>
<keyword evidence="2" id="KW-0833">Ubl conjugation pathway</keyword>
<feature type="region of interest" description="Disordered" evidence="4">
    <location>
        <begin position="112"/>
        <end position="180"/>
    </location>
</feature>
<gene>
    <name evidence="7" type="ORF">Purlil1_4263</name>
</gene>
<feature type="region of interest" description="Disordered" evidence="4">
    <location>
        <begin position="339"/>
        <end position="365"/>
    </location>
</feature>
<dbReference type="InterPro" id="IPR016072">
    <property type="entry name" value="Skp1_comp_dimer"/>
</dbReference>
<feature type="compositionally biased region" description="Low complexity" evidence="4">
    <location>
        <begin position="246"/>
        <end position="259"/>
    </location>
</feature>
<dbReference type="EMBL" id="JAWRVI010000012">
    <property type="protein sequence ID" value="KAK4091249.1"/>
    <property type="molecule type" value="Genomic_DNA"/>
</dbReference>
<dbReference type="PANTHER" id="PTHR11165">
    <property type="entry name" value="SKP1"/>
    <property type="match status" value="1"/>
</dbReference>
<evidence type="ECO:0000259" key="6">
    <source>
        <dbReference type="Pfam" id="PF03931"/>
    </source>
</evidence>
<feature type="compositionally biased region" description="Polar residues" evidence="4">
    <location>
        <begin position="138"/>
        <end position="150"/>
    </location>
</feature>
<dbReference type="InterPro" id="IPR036296">
    <property type="entry name" value="SKP1-like_dim_sf"/>
</dbReference>
<comment type="caution">
    <text evidence="7">The sequence shown here is derived from an EMBL/GenBank/DDBJ whole genome shotgun (WGS) entry which is preliminary data.</text>
</comment>